<dbReference type="AlphaFoldDB" id="A0AA42J2H2"/>
<gene>
    <name evidence="2" type="ORF">PBV87_18055</name>
</gene>
<dbReference type="RefSeq" id="WP_271013227.1">
    <property type="nucleotide sequence ID" value="NZ_JAQIFT010000062.1"/>
</dbReference>
<keyword evidence="1" id="KW-0812">Transmembrane</keyword>
<proteinExistence type="predicted"/>
<reference evidence="2" key="1">
    <citation type="journal article" date="2023" name="Int. J. Syst. Evol. Microbiol.">
        <title>&lt;i&gt;Holtiella tumoricola&lt;/i&gt; gen. nov. sp. nov., isolated from a human clinical sample.</title>
        <authorList>
            <person name="Allen-Vercoe E."/>
            <person name="Daigneault M.C."/>
            <person name="Vancuren S.J."/>
            <person name="Cochrane K."/>
            <person name="O'Neal L.L."/>
            <person name="Sankaranarayanan K."/>
            <person name="Lawson P.A."/>
        </authorList>
    </citation>
    <scope>NUCLEOTIDE SEQUENCE</scope>
    <source>
        <strain evidence="2">CC70A</strain>
    </source>
</reference>
<dbReference type="EMBL" id="JAQIFT010000062">
    <property type="protein sequence ID" value="MDA3733385.1"/>
    <property type="molecule type" value="Genomic_DNA"/>
</dbReference>
<name>A0AA42J2H2_9FIRM</name>
<protein>
    <submittedName>
        <fullName evidence="2">Uncharacterized protein</fullName>
    </submittedName>
</protein>
<evidence type="ECO:0000313" key="3">
    <source>
        <dbReference type="Proteomes" id="UP001169242"/>
    </source>
</evidence>
<feature type="transmembrane region" description="Helical" evidence="1">
    <location>
        <begin position="62"/>
        <end position="85"/>
    </location>
</feature>
<comment type="caution">
    <text evidence="2">The sequence shown here is derived from an EMBL/GenBank/DDBJ whole genome shotgun (WGS) entry which is preliminary data.</text>
</comment>
<evidence type="ECO:0000313" key="2">
    <source>
        <dbReference type="EMBL" id="MDA3733385.1"/>
    </source>
</evidence>
<keyword evidence="1" id="KW-0472">Membrane</keyword>
<dbReference type="Proteomes" id="UP001169242">
    <property type="component" value="Unassembled WGS sequence"/>
</dbReference>
<keyword evidence="1" id="KW-1133">Transmembrane helix</keyword>
<sequence length="88" mass="9466">MKKIFAKRALIIMSIIFAIGLIFVFSSVKAGENAGHKAMKNNGGSMDTNAYYRVIDTTTLNYQLIGGVLSLIGGCGVLISGYALYKEI</sequence>
<organism evidence="2 3">
    <name type="scientific">Holtiella tumoricola</name>
    <dbReference type="NCBI Taxonomy" id="3018743"/>
    <lineage>
        <taxon>Bacteria</taxon>
        <taxon>Bacillati</taxon>
        <taxon>Bacillota</taxon>
        <taxon>Clostridia</taxon>
        <taxon>Lachnospirales</taxon>
        <taxon>Cellulosilyticaceae</taxon>
        <taxon>Holtiella</taxon>
    </lineage>
</organism>
<accession>A0AA42J2H2</accession>
<evidence type="ECO:0000256" key="1">
    <source>
        <dbReference type="SAM" id="Phobius"/>
    </source>
</evidence>
<keyword evidence="3" id="KW-1185">Reference proteome</keyword>